<feature type="region of interest" description="Disordered" evidence="8">
    <location>
        <begin position="359"/>
        <end position="405"/>
    </location>
</feature>
<evidence type="ECO:0000256" key="7">
    <source>
        <dbReference type="ARBA" id="ARBA00023288"/>
    </source>
</evidence>
<evidence type="ECO:0000259" key="10">
    <source>
        <dbReference type="PROSITE" id="PS50213"/>
    </source>
</evidence>
<feature type="compositionally biased region" description="Gly residues" evidence="8">
    <location>
        <begin position="359"/>
        <end position="370"/>
    </location>
</feature>
<gene>
    <name evidence="11" type="ORF">Sjap_012291</name>
</gene>
<dbReference type="EMBL" id="JBBNAE010000005">
    <property type="protein sequence ID" value="KAK9122689.1"/>
    <property type="molecule type" value="Genomic_DNA"/>
</dbReference>
<evidence type="ECO:0000256" key="1">
    <source>
        <dbReference type="ARBA" id="ARBA00004609"/>
    </source>
</evidence>
<evidence type="ECO:0000256" key="8">
    <source>
        <dbReference type="SAM" id="MobiDB-lite"/>
    </source>
</evidence>
<comment type="similarity">
    <text evidence="2">Belongs to the fasciclin-like AGP family.</text>
</comment>
<keyword evidence="4" id="KW-0336">GPI-anchor</keyword>
<evidence type="ECO:0000256" key="5">
    <source>
        <dbReference type="ARBA" id="ARBA00022729"/>
    </source>
</evidence>
<dbReference type="PANTHER" id="PTHR32382:SF0">
    <property type="entry name" value="FASCICLIN-LIKE ARABINOGALACTAN PROTEIN 4"/>
    <property type="match status" value="1"/>
</dbReference>
<feature type="compositionally biased region" description="Low complexity" evidence="8">
    <location>
        <begin position="390"/>
        <end position="405"/>
    </location>
</feature>
<evidence type="ECO:0000256" key="3">
    <source>
        <dbReference type="ARBA" id="ARBA00022475"/>
    </source>
</evidence>
<accession>A0AAP0IVU2</accession>
<organism evidence="11 12">
    <name type="scientific">Stephania japonica</name>
    <dbReference type="NCBI Taxonomy" id="461633"/>
    <lineage>
        <taxon>Eukaryota</taxon>
        <taxon>Viridiplantae</taxon>
        <taxon>Streptophyta</taxon>
        <taxon>Embryophyta</taxon>
        <taxon>Tracheophyta</taxon>
        <taxon>Spermatophyta</taxon>
        <taxon>Magnoliopsida</taxon>
        <taxon>Ranunculales</taxon>
        <taxon>Menispermaceae</taxon>
        <taxon>Menispermoideae</taxon>
        <taxon>Cissampelideae</taxon>
        <taxon>Stephania</taxon>
    </lineage>
</organism>
<dbReference type="PROSITE" id="PS50213">
    <property type="entry name" value="FAS1"/>
    <property type="match status" value="1"/>
</dbReference>
<dbReference type="GO" id="GO:0005886">
    <property type="term" value="C:plasma membrane"/>
    <property type="evidence" value="ECO:0007669"/>
    <property type="project" value="UniProtKB-SubCell"/>
</dbReference>
<comment type="subcellular location">
    <subcellularLocation>
        <location evidence="1">Cell membrane</location>
        <topology evidence="1">Lipid-anchor</topology>
        <topology evidence="1">GPI-anchor</topology>
    </subcellularLocation>
</comment>
<evidence type="ECO:0000256" key="6">
    <source>
        <dbReference type="ARBA" id="ARBA00023136"/>
    </source>
</evidence>
<dbReference type="PANTHER" id="PTHR32382">
    <property type="entry name" value="FASCICLIN-LIKE ARABINOGALACTAN PROTEIN"/>
    <property type="match status" value="1"/>
</dbReference>
<keyword evidence="3" id="KW-1003">Cell membrane</keyword>
<feature type="region of interest" description="Disordered" evidence="8">
    <location>
        <begin position="74"/>
        <end position="114"/>
    </location>
</feature>
<dbReference type="GO" id="GO:0009738">
    <property type="term" value="P:abscisic acid-activated signaling pathway"/>
    <property type="evidence" value="ECO:0007669"/>
    <property type="project" value="TreeGrafter"/>
</dbReference>
<protein>
    <recommendedName>
        <fullName evidence="10">FAS1 domain-containing protein</fullName>
    </recommendedName>
</protein>
<dbReference type="InterPro" id="IPR000782">
    <property type="entry name" value="FAS1_domain"/>
</dbReference>
<evidence type="ECO:0000256" key="4">
    <source>
        <dbReference type="ARBA" id="ARBA00022622"/>
    </source>
</evidence>
<dbReference type="SMART" id="SM00554">
    <property type="entry name" value="FAS1"/>
    <property type="match status" value="1"/>
</dbReference>
<feature type="compositionally biased region" description="Low complexity" evidence="8">
    <location>
        <begin position="371"/>
        <end position="381"/>
    </location>
</feature>
<evidence type="ECO:0000256" key="9">
    <source>
        <dbReference type="SAM" id="SignalP"/>
    </source>
</evidence>
<dbReference type="InterPro" id="IPR033254">
    <property type="entry name" value="Plant_FLA"/>
</dbReference>
<dbReference type="Pfam" id="PF02469">
    <property type="entry name" value="Fasciclin"/>
    <property type="match status" value="1"/>
</dbReference>
<reference evidence="11 12" key="1">
    <citation type="submission" date="2024-01" db="EMBL/GenBank/DDBJ databases">
        <title>Genome assemblies of Stephania.</title>
        <authorList>
            <person name="Yang L."/>
        </authorList>
    </citation>
    <scope>NUCLEOTIDE SEQUENCE [LARGE SCALE GENOMIC DNA]</scope>
    <source>
        <strain evidence="11">QJT</strain>
        <tissue evidence="11">Leaf</tissue>
    </source>
</reference>
<dbReference type="FunFam" id="2.30.180.10:FF:000013">
    <property type="entry name" value="Fasciclin-like arabinogalactan protein 4"/>
    <property type="match status" value="1"/>
</dbReference>
<dbReference type="Gene3D" id="2.30.180.10">
    <property type="entry name" value="FAS1 domain"/>
    <property type="match status" value="1"/>
</dbReference>
<dbReference type="GO" id="GO:0098552">
    <property type="term" value="C:side of membrane"/>
    <property type="evidence" value="ECO:0007669"/>
    <property type="project" value="UniProtKB-KW"/>
</dbReference>
<sequence length="431" mass="44353">MAPSYSYPHSGLVLVIVLLVLLVQGGAGQSLNLSQILSGFPEFSEFNRLLSSTPLPSEVSGRSSLTLLAVPNKLLRRTPPPPPPPSPTPSGSTSSSSSSSPRPPPLPPSGHLLTSLFQTTGRAPNNLGALNVSTDPTTATTTVRPLLPSAAPATLLSLLTSLPYNLSIFSVSALLLPLGLDPLTISSSSSSASAPSPPLNITRPLLAARSFFVAASLLSASGVLSDFESDESGAGITFFVPTDDAFSVLPTSLRLQSLPADQKSTLLKFHVLHSYYPLGSLESIVNPVQPTLATEDRGAGRFTLNITRVNGSVAIDTGLVQASITQTVFDQNPLAIFAVSRVLLPREIFGGEGGLSAGRTGGGVGEGGEAPLGAPASSPPGMESPAATHLSSESSPPGLESTSSTTAIKGGSALMRRCFCWCLVGCLYLFV</sequence>
<proteinExistence type="inferred from homology"/>
<dbReference type="SUPFAM" id="SSF82153">
    <property type="entry name" value="FAS1 domain"/>
    <property type="match status" value="2"/>
</dbReference>
<dbReference type="GO" id="GO:0009825">
    <property type="term" value="P:multidimensional cell growth"/>
    <property type="evidence" value="ECO:0007669"/>
    <property type="project" value="TreeGrafter"/>
</dbReference>
<feature type="compositionally biased region" description="Pro residues" evidence="8">
    <location>
        <begin position="78"/>
        <end position="88"/>
    </location>
</feature>
<keyword evidence="4" id="KW-0325">Glycoprotein</keyword>
<feature type="signal peptide" evidence="9">
    <location>
        <begin position="1"/>
        <end position="28"/>
    </location>
</feature>
<keyword evidence="12" id="KW-1185">Reference proteome</keyword>
<evidence type="ECO:0000256" key="2">
    <source>
        <dbReference type="ARBA" id="ARBA00007843"/>
    </source>
</evidence>
<dbReference type="GO" id="GO:0048354">
    <property type="term" value="P:mucilage biosynthetic process involved in seed coat development"/>
    <property type="evidence" value="ECO:0007669"/>
    <property type="project" value="TreeGrafter"/>
</dbReference>
<name>A0AAP0IVU2_9MAGN</name>
<keyword evidence="7" id="KW-0449">Lipoprotein</keyword>
<evidence type="ECO:0000313" key="11">
    <source>
        <dbReference type="EMBL" id="KAK9122689.1"/>
    </source>
</evidence>
<keyword evidence="5 9" id="KW-0732">Signal</keyword>
<comment type="caution">
    <text evidence="11">The sequence shown here is derived from an EMBL/GenBank/DDBJ whole genome shotgun (WGS) entry which is preliminary data.</text>
</comment>
<dbReference type="Proteomes" id="UP001417504">
    <property type="component" value="Unassembled WGS sequence"/>
</dbReference>
<feature type="compositionally biased region" description="Low complexity" evidence="8">
    <location>
        <begin position="89"/>
        <end position="100"/>
    </location>
</feature>
<dbReference type="AlphaFoldDB" id="A0AAP0IVU2"/>
<evidence type="ECO:0000313" key="12">
    <source>
        <dbReference type="Proteomes" id="UP001417504"/>
    </source>
</evidence>
<dbReference type="InterPro" id="IPR036378">
    <property type="entry name" value="FAS1_dom_sf"/>
</dbReference>
<feature type="chain" id="PRO_5042995359" description="FAS1 domain-containing protein" evidence="9">
    <location>
        <begin position="29"/>
        <end position="431"/>
    </location>
</feature>
<keyword evidence="6" id="KW-0472">Membrane</keyword>
<feature type="domain" description="FAS1" evidence="10">
    <location>
        <begin position="198"/>
        <end position="343"/>
    </location>
</feature>